<dbReference type="PANTHER" id="PTHR48475">
    <property type="entry name" value="RIBONUCLEASE H"/>
    <property type="match status" value="1"/>
</dbReference>
<accession>A0AAW2VW82</accession>
<dbReference type="GO" id="GO:0004523">
    <property type="term" value="F:RNA-DNA hybrid ribonuclease activity"/>
    <property type="evidence" value="ECO:0007669"/>
    <property type="project" value="InterPro"/>
</dbReference>
<evidence type="ECO:0000313" key="2">
    <source>
        <dbReference type="EMBL" id="KAL0433558.1"/>
    </source>
</evidence>
<dbReference type="AlphaFoldDB" id="A0AAW2VW82"/>
<organism evidence="2">
    <name type="scientific">Sesamum latifolium</name>
    <dbReference type="NCBI Taxonomy" id="2727402"/>
    <lineage>
        <taxon>Eukaryota</taxon>
        <taxon>Viridiplantae</taxon>
        <taxon>Streptophyta</taxon>
        <taxon>Embryophyta</taxon>
        <taxon>Tracheophyta</taxon>
        <taxon>Spermatophyta</taxon>
        <taxon>Magnoliopsida</taxon>
        <taxon>eudicotyledons</taxon>
        <taxon>Gunneridae</taxon>
        <taxon>Pentapetalae</taxon>
        <taxon>asterids</taxon>
        <taxon>lamiids</taxon>
        <taxon>Lamiales</taxon>
        <taxon>Pedaliaceae</taxon>
        <taxon>Sesamum</taxon>
    </lineage>
</organism>
<feature type="domain" description="RNase H type-1" evidence="1">
    <location>
        <begin position="115"/>
        <end position="149"/>
    </location>
</feature>
<gene>
    <name evidence="2" type="ORF">Slati_2690100</name>
</gene>
<reference evidence="2" key="1">
    <citation type="submission" date="2020-06" db="EMBL/GenBank/DDBJ databases">
        <authorList>
            <person name="Li T."/>
            <person name="Hu X."/>
            <person name="Zhang T."/>
            <person name="Song X."/>
            <person name="Zhang H."/>
            <person name="Dai N."/>
            <person name="Sheng W."/>
            <person name="Hou X."/>
            <person name="Wei L."/>
        </authorList>
    </citation>
    <scope>NUCLEOTIDE SEQUENCE</scope>
    <source>
        <strain evidence="2">KEN1</strain>
        <tissue evidence="2">Leaf</tissue>
    </source>
</reference>
<sequence length="162" mass="17720">MQLSAPKMIKDVPKLLGNVASLNRFIARSADHNLPFFKDVTRGGKDSQIEKLVLALVNTARKLRPYFQSHPIVVLTNHPLKQVTEKPNVSGEQGQEKEEGWMLHVGGSSNTTIGEIAVKLNFSATNNEAEYEALVQGLQAAWEGGVKHIRRVHGLTASGDAN</sequence>
<protein>
    <recommendedName>
        <fullName evidence="1">RNase H type-1 domain-containing protein</fullName>
    </recommendedName>
</protein>
<comment type="caution">
    <text evidence="2">The sequence shown here is derived from an EMBL/GenBank/DDBJ whole genome shotgun (WGS) entry which is preliminary data.</text>
</comment>
<reference evidence="2" key="2">
    <citation type="journal article" date="2024" name="Plant">
        <title>Genomic evolution and insights into agronomic trait innovations of Sesamum species.</title>
        <authorList>
            <person name="Miao H."/>
            <person name="Wang L."/>
            <person name="Qu L."/>
            <person name="Liu H."/>
            <person name="Sun Y."/>
            <person name="Le M."/>
            <person name="Wang Q."/>
            <person name="Wei S."/>
            <person name="Zheng Y."/>
            <person name="Lin W."/>
            <person name="Duan Y."/>
            <person name="Cao H."/>
            <person name="Xiong S."/>
            <person name="Wang X."/>
            <person name="Wei L."/>
            <person name="Li C."/>
            <person name="Ma Q."/>
            <person name="Ju M."/>
            <person name="Zhao R."/>
            <person name="Li G."/>
            <person name="Mu C."/>
            <person name="Tian Q."/>
            <person name="Mei H."/>
            <person name="Zhang T."/>
            <person name="Gao T."/>
            <person name="Zhang H."/>
        </authorList>
    </citation>
    <scope>NUCLEOTIDE SEQUENCE</scope>
    <source>
        <strain evidence="2">KEN1</strain>
    </source>
</reference>
<dbReference type="InterPro" id="IPR036397">
    <property type="entry name" value="RNaseH_sf"/>
</dbReference>
<dbReference type="PANTHER" id="PTHR48475:SF2">
    <property type="entry name" value="RIBONUCLEASE H"/>
    <property type="match status" value="1"/>
</dbReference>
<name>A0AAW2VW82_9LAMI</name>
<dbReference type="SUPFAM" id="SSF53098">
    <property type="entry name" value="Ribonuclease H-like"/>
    <property type="match status" value="1"/>
</dbReference>
<dbReference type="SUPFAM" id="SSF56672">
    <property type="entry name" value="DNA/RNA polymerases"/>
    <property type="match status" value="1"/>
</dbReference>
<dbReference type="InterPro" id="IPR012337">
    <property type="entry name" value="RNaseH-like_sf"/>
</dbReference>
<dbReference type="EMBL" id="JACGWN010000009">
    <property type="protein sequence ID" value="KAL0433558.1"/>
    <property type="molecule type" value="Genomic_DNA"/>
</dbReference>
<dbReference type="Pfam" id="PF13456">
    <property type="entry name" value="RVT_3"/>
    <property type="match status" value="1"/>
</dbReference>
<dbReference type="GO" id="GO:0003676">
    <property type="term" value="F:nucleic acid binding"/>
    <property type="evidence" value="ECO:0007669"/>
    <property type="project" value="InterPro"/>
</dbReference>
<dbReference type="Gene3D" id="3.30.420.10">
    <property type="entry name" value="Ribonuclease H-like superfamily/Ribonuclease H"/>
    <property type="match status" value="1"/>
</dbReference>
<evidence type="ECO:0000259" key="1">
    <source>
        <dbReference type="Pfam" id="PF13456"/>
    </source>
</evidence>
<dbReference type="InterPro" id="IPR002156">
    <property type="entry name" value="RNaseH_domain"/>
</dbReference>
<proteinExistence type="predicted"/>
<dbReference type="InterPro" id="IPR043502">
    <property type="entry name" value="DNA/RNA_pol_sf"/>
</dbReference>